<dbReference type="Pfam" id="PF03972">
    <property type="entry name" value="MmgE_PrpD_N"/>
    <property type="match status" value="1"/>
</dbReference>
<dbReference type="AlphaFoldDB" id="E9ECH8"/>
<dbReference type="InterPro" id="IPR005656">
    <property type="entry name" value="MmgE_PrpD"/>
</dbReference>
<dbReference type="PANTHER" id="PTHR16943:SF16">
    <property type="entry name" value="2-METHYLCITRATE DEHYDRATASE-RELATED"/>
    <property type="match status" value="1"/>
</dbReference>
<dbReference type="Proteomes" id="UP000002499">
    <property type="component" value="Unassembled WGS sequence"/>
</dbReference>
<dbReference type="GO" id="GO:0047547">
    <property type="term" value="F:2-methylcitrate dehydratase activity"/>
    <property type="evidence" value="ECO:0007669"/>
    <property type="project" value="InterPro"/>
</dbReference>
<gene>
    <name evidence="6" type="ORF">MAC_07576</name>
</gene>
<evidence type="ECO:0000256" key="3">
    <source>
        <dbReference type="ARBA" id="ARBA00023239"/>
    </source>
</evidence>
<dbReference type="eggNOG" id="ENOG502QPZI">
    <property type="taxonomic scope" value="Eukaryota"/>
</dbReference>
<dbReference type="GeneID" id="19251887"/>
<dbReference type="InterPro" id="IPR045336">
    <property type="entry name" value="MmgE_PrpD_N"/>
</dbReference>
<accession>E9ECH8</accession>
<dbReference type="InterPro" id="IPR042188">
    <property type="entry name" value="MmgE/PrpD_sf_2"/>
</dbReference>
<evidence type="ECO:0000259" key="5">
    <source>
        <dbReference type="Pfam" id="PF19305"/>
    </source>
</evidence>
<dbReference type="FunFam" id="3.30.1330.120:FF:000001">
    <property type="entry name" value="2-methylcitrate dehydratase"/>
    <property type="match status" value="1"/>
</dbReference>
<dbReference type="NCBIfam" id="TIGR02330">
    <property type="entry name" value="prpD"/>
    <property type="match status" value="1"/>
</dbReference>
<protein>
    <submittedName>
        <fullName evidence="6">2-methylcitrate dehydratase</fullName>
    </submittedName>
</protein>
<dbReference type="OMA" id="AVITMRS"/>
<evidence type="ECO:0000259" key="4">
    <source>
        <dbReference type="Pfam" id="PF03972"/>
    </source>
</evidence>
<feature type="domain" description="MmgE/PrpD C-terminal" evidence="5">
    <location>
        <begin position="514"/>
        <end position="693"/>
    </location>
</feature>
<organism evidence="7">
    <name type="scientific">Metarhizium acridum (strain CQMa 102)</name>
    <dbReference type="NCBI Taxonomy" id="655827"/>
    <lineage>
        <taxon>Eukaryota</taxon>
        <taxon>Fungi</taxon>
        <taxon>Dikarya</taxon>
        <taxon>Ascomycota</taxon>
        <taxon>Pezizomycotina</taxon>
        <taxon>Sordariomycetes</taxon>
        <taxon>Hypocreomycetidae</taxon>
        <taxon>Hypocreales</taxon>
        <taxon>Clavicipitaceae</taxon>
        <taxon>Metarhizium</taxon>
    </lineage>
</organism>
<dbReference type="Gene3D" id="3.30.1330.120">
    <property type="entry name" value="2-methylcitrate dehydratase PrpD"/>
    <property type="match status" value="1"/>
</dbReference>
<evidence type="ECO:0000256" key="2">
    <source>
        <dbReference type="ARBA" id="ARBA00011245"/>
    </source>
</evidence>
<dbReference type="GO" id="GO:0051537">
    <property type="term" value="F:2 iron, 2 sulfur cluster binding"/>
    <property type="evidence" value="ECO:0007669"/>
    <property type="project" value="InterPro"/>
</dbReference>
<dbReference type="FunFam" id="1.10.4100.10:FF:000001">
    <property type="entry name" value="2-methylcitrate dehydratase"/>
    <property type="match status" value="1"/>
</dbReference>
<dbReference type="OrthoDB" id="10055203at2759"/>
<dbReference type="InterPro" id="IPR036148">
    <property type="entry name" value="MmgE/PrpD_sf"/>
</dbReference>
<evidence type="ECO:0000313" key="6">
    <source>
        <dbReference type="EMBL" id="EFY86355.1"/>
    </source>
</evidence>
<dbReference type="FunCoup" id="E9ECH8">
    <property type="interactions" value="35"/>
</dbReference>
<dbReference type="STRING" id="655827.E9ECH8"/>
<reference evidence="6 7" key="1">
    <citation type="journal article" date="2011" name="PLoS Genet.">
        <title>Genome sequencing and comparative transcriptomics of the model entomopathogenic fungi Metarhizium anisopliae and M. acridum.</title>
        <authorList>
            <person name="Gao Q."/>
            <person name="Jin K."/>
            <person name="Ying S.H."/>
            <person name="Zhang Y."/>
            <person name="Xiao G."/>
            <person name="Shang Y."/>
            <person name="Duan Z."/>
            <person name="Hu X."/>
            <person name="Xie X.Q."/>
            <person name="Zhou G."/>
            <person name="Peng G."/>
            <person name="Luo Z."/>
            <person name="Huang W."/>
            <person name="Wang B."/>
            <person name="Fang W."/>
            <person name="Wang S."/>
            <person name="Zhong Y."/>
            <person name="Ma L.J."/>
            <person name="St Leger R.J."/>
            <person name="Zhao G.P."/>
            <person name="Pei Y."/>
            <person name="Feng M.G."/>
            <person name="Xia Y."/>
            <person name="Wang C."/>
        </authorList>
    </citation>
    <scope>NUCLEOTIDE SEQUENCE [LARGE SCALE GENOMIC DNA]</scope>
    <source>
        <strain evidence="6 7">CQMa 102</strain>
    </source>
</reference>
<dbReference type="Gene3D" id="1.10.4100.10">
    <property type="entry name" value="2-methylcitrate dehydratase PrpD"/>
    <property type="match status" value="1"/>
</dbReference>
<dbReference type="EMBL" id="GL698549">
    <property type="protein sequence ID" value="EFY86355.1"/>
    <property type="molecule type" value="Genomic_DNA"/>
</dbReference>
<name>E9ECH8_METAQ</name>
<dbReference type="GO" id="GO:0019679">
    <property type="term" value="P:propionate metabolic process, methylcitrate cycle"/>
    <property type="evidence" value="ECO:0007669"/>
    <property type="project" value="InterPro"/>
</dbReference>
<dbReference type="SUPFAM" id="SSF103378">
    <property type="entry name" value="2-methylcitrate dehydratase PrpD"/>
    <property type="match status" value="1"/>
</dbReference>
<dbReference type="InterPro" id="IPR045337">
    <property type="entry name" value="MmgE_PrpD_C"/>
</dbReference>
<evidence type="ECO:0000313" key="7">
    <source>
        <dbReference type="Proteomes" id="UP000002499"/>
    </source>
</evidence>
<dbReference type="InterPro" id="IPR012705">
    <property type="entry name" value="2Me_IsoCit_deHydtase_PrpD"/>
</dbReference>
<keyword evidence="3" id="KW-0456">Lyase</keyword>
<dbReference type="InParanoid" id="E9ECH8"/>
<dbReference type="InterPro" id="IPR042183">
    <property type="entry name" value="MmgE/PrpD_sf_1"/>
</dbReference>
<keyword evidence="7" id="KW-1185">Reference proteome</keyword>
<comment type="similarity">
    <text evidence="1">Belongs to the PrpD family.</text>
</comment>
<dbReference type="GO" id="GO:0005739">
    <property type="term" value="C:mitochondrion"/>
    <property type="evidence" value="ECO:0007669"/>
    <property type="project" value="TreeGrafter"/>
</dbReference>
<sequence>MLLNGKWQLMLSSSIHPTQEEDPDQWCCTVSPVQCCLVAPPGHELLGPRALNVISNQHDWLFAALGKMAAHATQMSPFGLTENASAACTGNTEPSNRQRTNGWLGAGKQTITMSRAGQHSCPYPSYPFLPFPQLDLTLSSTPLSLAQLNTARSGSPCKAPSCSSATMSAVTRGLRTASKQLRVSRSSWLSVGRSASVGAAARVFATPSSTLRSNFSTSVTRHSGAPVMASQPREYDPEIKDIADYVANKAIDSDLAFDTARWILLDTLGCGLEGLRFKECTKLLGPIVPGTVVPNGTKVPGTPFVLDPVNGAFNIGAMIRWLDFNDCWLAAEWGHPSDNLGAILAVADWINRTNKAGGNLAGGKIYTVKDVLEAMIKAHEIQGCLALLNSFNKVGLDHVVLVKVASAAVVSKMLGLNEKQIADAVTQAWVDGQSLRTYRHSPNTMSRKSWAAGDACQRAVNLALKVMKGEQGVPTVLSAPTWGFYDVLFKGNKFQFQRPYGSYVMENVLFKVSYPAEFHSQTAVEASEKIFHQLKAMGKSAADIKAVTCRTHEACIRIIDKQFKPMDNFADRDHCIQYMCSVMLVFGRLEATDYTDGGEAATSELVESLRKKIKCVEDTQYTQDYHDPALRTISNALTVELNDGTVLDEVAVEAPLGHRLRREEAKPVILAKFKRHLEPHLSESRVKELVELSQNSSKLDNMSVDEYVDLYTVKESKFL</sequence>
<proteinExistence type="inferred from homology"/>
<dbReference type="Pfam" id="PF19305">
    <property type="entry name" value="MmgE_PrpD_C"/>
    <property type="match status" value="1"/>
</dbReference>
<dbReference type="NCBIfam" id="NF006943">
    <property type="entry name" value="PRK09425.1"/>
    <property type="match status" value="1"/>
</dbReference>
<dbReference type="PANTHER" id="PTHR16943">
    <property type="entry name" value="2-METHYLCITRATE DEHYDRATASE-RELATED"/>
    <property type="match status" value="1"/>
</dbReference>
<feature type="domain" description="MmgE/PrpD N-terminal" evidence="4">
    <location>
        <begin position="241"/>
        <end position="497"/>
    </location>
</feature>
<evidence type="ECO:0000256" key="1">
    <source>
        <dbReference type="ARBA" id="ARBA00006174"/>
    </source>
</evidence>
<comment type="subunit">
    <text evidence="2">Monomer.</text>
</comment>
<dbReference type="HOGENOM" id="CLU_021803_1_1_1"/>
<dbReference type="KEGG" id="maw:19251887"/>